<dbReference type="EMBL" id="JAPFPW010000004">
    <property type="protein sequence ID" value="MCW7753333.1"/>
    <property type="molecule type" value="Genomic_DNA"/>
</dbReference>
<sequence length="298" mass="34395">MQTMSHELKRIYPFRSRAVSVNGFSMHYIDEGSGPVVLCLHGNPTWSFYYRHVVQTLSPMYRVLVPDHIGMGLSDKPHPEDHEHSLMQRVRDTETFLDAVAPEEPVHLIVHDWGGMIGTLLALRRPERIKSFVITNTAGFLQPAEKQLPLRIRLARDVRPLAVPAILGMNLFSKCALLFCSVRKLSSTVQEGYLFPYRRPVHRRAQLAFVQDIPLTPGDRSYEAVAWAEKNLSILTPLPKIILWGEKDFVFDTDYRDRWQHCFPDAACHSFPNAGHYLFEDERERCMILLRAFLEQKN</sequence>
<dbReference type="InterPro" id="IPR000073">
    <property type="entry name" value="AB_hydrolase_1"/>
</dbReference>
<dbReference type="PANTHER" id="PTHR43798:SF24">
    <property type="entry name" value="CIS-3-ALKYL-4-ALKYLOXETAN-2-ONE DECARBOXYLASE"/>
    <property type="match status" value="1"/>
</dbReference>
<evidence type="ECO:0000313" key="3">
    <source>
        <dbReference type="Proteomes" id="UP001209681"/>
    </source>
</evidence>
<dbReference type="SUPFAM" id="SSF53474">
    <property type="entry name" value="alpha/beta-Hydrolases"/>
    <property type="match status" value="1"/>
</dbReference>
<dbReference type="Pfam" id="PF00561">
    <property type="entry name" value="Abhydrolase_1"/>
    <property type="match status" value="1"/>
</dbReference>
<feature type="domain" description="AB hydrolase-1" evidence="1">
    <location>
        <begin position="35"/>
        <end position="282"/>
    </location>
</feature>
<dbReference type="PRINTS" id="PR00412">
    <property type="entry name" value="EPOXHYDRLASE"/>
</dbReference>
<accession>A0ABT3N7A3</accession>
<proteinExistence type="predicted"/>
<dbReference type="PRINTS" id="PR00111">
    <property type="entry name" value="ABHYDROLASE"/>
</dbReference>
<gene>
    <name evidence="2" type="ORF">OOT00_04950</name>
</gene>
<evidence type="ECO:0000313" key="2">
    <source>
        <dbReference type="EMBL" id="MCW7753333.1"/>
    </source>
</evidence>
<name>A0ABT3N7A3_9BACT</name>
<dbReference type="GO" id="GO:0016787">
    <property type="term" value="F:hydrolase activity"/>
    <property type="evidence" value="ECO:0007669"/>
    <property type="project" value="UniProtKB-KW"/>
</dbReference>
<comment type="caution">
    <text evidence="2">The sequence shown here is derived from an EMBL/GenBank/DDBJ whole genome shotgun (WGS) entry which is preliminary data.</text>
</comment>
<dbReference type="InterPro" id="IPR050266">
    <property type="entry name" value="AB_hydrolase_sf"/>
</dbReference>
<keyword evidence="3" id="KW-1185">Reference proteome</keyword>
<reference evidence="2 3" key="1">
    <citation type="submission" date="2022-11" db="EMBL/GenBank/DDBJ databases">
        <title>Desulfobotulus tamanensis H1 sp. nov. - anaerobic, alkaliphilic, sulphate reducing bacterium isolated from terrestrial mud volcano.</title>
        <authorList>
            <person name="Frolova A."/>
            <person name="Merkel A.Y."/>
            <person name="Slobodkin A.I."/>
        </authorList>
    </citation>
    <scope>NUCLEOTIDE SEQUENCE [LARGE SCALE GENOMIC DNA]</scope>
    <source>
        <strain evidence="2 3">H1</strain>
    </source>
</reference>
<organism evidence="2 3">
    <name type="scientific">Desulfobotulus pelophilus</name>
    <dbReference type="NCBI Taxonomy" id="2823377"/>
    <lineage>
        <taxon>Bacteria</taxon>
        <taxon>Pseudomonadati</taxon>
        <taxon>Thermodesulfobacteriota</taxon>
        <taxon>Desulfobacteria</taxon>
        <taxon>Desulfobacterales</taxon>
        <taxon>Desulfobacteraceae</taxon>
        <taxon>Desulfobotulus</taxon>
    </lineage>
</organism>
<keyword evidence="2" id="KW-0378">Hydrolase</keyword>
<protein>
    <submittedName>
        <fullName evidence="2">Alpha/beta fold hydrolase</fullName>
    </submittedName>
</protein>
<dbReference type="InterPro" id="IPR000639">
    <property type="entry name" value="Epox_hydrolase-like"/>
</dbReference>
<dbReference type="RefSeq" id="WP_265424203.1">
    <property type="nucleotide sequence ID" value="NZ_JAPFPW010000004.1"/>
</dbReference>
<dbReference type="Gene3D" id="3.40.50.1820">
    <property type="entry name" value="alpha/beta hydrolase"/>
    <property type="match status" value="1"/>
</dbReference>
<evidence type="ECO:0000259" key="1">
    <source>
        <dbReference type="Pfam" id="PF00561"/>
    </source>
</evidence>
<dbReference type="Proteomes" id="UP001209681">
    <property type="component" value="Unassembled WGS sequence"/>
</dbReference>
<dbReference type="InterPro" id="IPR029058">
    <property type="entry name" value="AB_hydrolase_fold"/>
</dbReference>
<dbReference type="PANTHER" id="PTHR43798">
    <property type="entry name" value="MONOACYLGLYCEROL LIPASE"/>
    <property type="match status" value="1"/>
</dbReference>